<name>A0A2N0QNK0_9GLOM</name>
<protein>
    <submittedName>
        <fullName evidence="1">Uncharacterized protein</fullName>
    </submittedName>
</protein>
<accession>A0A2N0QNK0</accession>
<feature type="non-terminal residue" evidence="1">
    <location>
        <position position="1"/>
    </location>
</feature>
<gene>
    <name evidence="1" type="ORF">RhiirA1_481086</name>
</gene>
<proteinExistence type="predicted"/>
<reference evidence="1 2" key="1">
    <citation type="submission" date="2017-10" db="EMBL/GenBank/DDBJ databases">
        <title>Extensive intraspecific genome diversity in a model arbuscular mycorrhizal fungus.</title>
        <authorList>
            <person name="Chen E.C.H."/>
            <person name="Morin E."/>
            <person name="Baudet D."/>
            <person name="Noel J."/>
            <person name="Ndikumana S."/>
            <person name="Charron P."/>
            <person name="St-Onge C."/>
            <person name="Giorgi J."/>
            <person name="Grigoriev I.V."/>
            <person name="Roux C."/>
            <person name="Martin F.M."/>
            <person name="Corradi N."/>
        </authorList>
    </citation>
    <scope>NUCLEOTIDE SEQUENCE [LARGE SCALE GENOMIC DNA]</scope>
    <source>
        <strain evidence="1 2">A1</strain>
    </source>
</reference>
<evidence type="ECO:0000313" key="1">
    <source>
        <dbReference type="EMBL" id="PKC52625.1"/>
    </source>
</evidence>
<evidence type="ECO:0000313" key="2">
    <source>
        <dbReference type="Proteomes" id="UP000232688"/>
    </source>
</evidence>
<dbReference type="EMBL" id="LLXH01005442">
    <property type="protein sequence ID" value="PKC52625.1"/>
    <property type="molecule type" value="Genomic_DNA"/>
</dbReference>
<dbReference type="Proteomes" id="UP000232688">
    <property type="component" value="Unassembled WGS sequence"/>
</dbReference>
<comment type="caution">
    <text evidence="1">The sequence shown here is derived from an EMBL/GenBank/DDBJ whole genome shotgun (WGS) entry which is preliminary data.</text>
</comment>
<reference evidence="1 2" key="2">
    <citation type="submission" date="2017-10" db="EMBL/GenBank/DDBJ databases">
        <title>Genome analyses suggest a sexual origin of heterokaryosis in a supposedly ancient asexual fungus.</title>
        <authorList>
            <person name="Corradi N."/>
            <person name="Sedzielewska K."/>
            <person name="Noel J."/>
            <person name="Charron P."/>
            <person name="Farinelli L."/>
            <person name="Marton T."/>
            <person name="Kruger M."/>
            <person name="Pelin A."/>
            <person name="Brachmann A."/>
            <person name="Corradi N."/>
        </authorList>
    </citation>
    <scope>NUCLEOTIDE SEQUENCE [LARGE SCALE GENOMIC DNA]</scope>
    <source>
        <strain evidence="1 2">A1</strain>
    </source>
</reference>
<organism evidence="1 2">
    <name type="scientific">Rhizophagus irregularis</name>
    <dbReference type="NCBI Taxonomy" id="588596"/>
    <lineage>
        <taxon>Eukaryota</taxon>
        <taxon>Fungi</taxon>
        <taxon>Fungi incertae sedis</taxon>
        <taxon>Mucoromycota</taxon>
        <taxon>Glomeromycotina</taxon>
        <taxon>Glomeromycetes</taxon>
        <taxon>Glomerales</taxon>
        <taxon>Glomeraceae</taxon>
        <taxon>Rhizophagus</taxon>
    </lineage>
</organism>
<sequence>NELQVEKKKRCNINSKMKKMKLKYKKCENNNVYVVNFNDETNWNKWNDLAFHWGGHWANF</sequence>
<dbReference type="AlphaFoldDB" id="A0A2N0QNK0"/>
<dbReference type="VEuPathDB" id="FungiDB:RhiirA1_481086"/>